<reference evidence="3 4" key="1">
    <citation type="journal article" date="2015" name="Genome Announc.">
        <title>Genome Assemblies of Three Soil-Associated Devosia species: D. insulae, D. limi, and D. soli.</title>
        <authorList>
            <person name="Hassan Y.I."/>
            <person name="Lepp D."/>
            <person name="Zhou T."/>
        </authorList>
    </citation>
    <scope>NUCLEOTIDE SEQUENCE [LARGE SCALE GENOMIC DNA]</scope>
    <source>
        <strain evidence="3 4">DS-56</strain>
    </source>
</reference>
<feature type="signal peptide" evidence="2">
    <location>
        <begin position="1"/>
        <end position="16"/>
    </location>
</feature>
<dbReference type="Proteomes" id="UP000095463">
    <property type="component" value="Unassembled WGS sequence"/>
</dbReference>
<dbReference type="EMBL" id="LAJE02000357">
    <property type="protein sequence ID" value="OEO28776.1"/>
    <property type="molecule type" value="Genomic_DNA"/>
</dbReference>
<protein>
    <recommendedName>
        <fullName evidence="5">Ig-like domain-containing protein</fullName>
    </recommendedName>
</protein>
<proteinExistence type="predicted"/>
<evidence type="ECO:0000313" key="4">
    <source>
        <dbReference type="Proteomes" id="UP000095463"/>
    </source>
</evidence>
<evidence type="ECO:0008006" key="5">
    <source>
        <dbReference type="Google" id="ProtNLM"/>
    </source>
</evidence>
<feature type="region of interest" description="Disordered" evidence="1">
    <location>
        <begin position="27"/>
        <end position="69"/>
    </location>
</feature>
<keyword evidence="4" id="KW-1185">Reference proteome</keyword>
<evidence type="ECO:0000313" key="3">
    <source>
        <dbReference type="EMBL" id="OEO28776.1"/>
    </source>
</evidence>
<evidence type="ECO:0000256" key="1">
    <source>
        <dbReference type="SAM" id="MobiDB-lite"/>
    </source>
</evidence>
<evidence type="ECO:0000256" key="2">
    <source>
        <dbReference type="SAM" id="SignalP"/>
    </source>
</evidence>
<dbReference type="AlphaFoldDB" id="A0A1E5XJI7"/>
<comment type="caution">
    <text evidence="3">The sequence shown here is derived from an EMBL/GenBank/DDBJ whole genome shotgun (WGS) entry which is preliminary data.</text>
</comment>
<sequence>MLATLMLSPLVGAAFAGDVLPLDPGGGLPPIDGTGPAAGTGPIDGLIPPGAIDTGSSSSSSGDGDSDYVAEPTLQTRHFGLNVELSCAVSGKPNAIVVVNHSAEALPPGTRIKWQLRSEGKRGFFALLNPLAGGETLVADNVLDGAANQAADCVARVI</sequence>
<name>A0A1E5XJI7_9HYPH</name>
<organism evidence="3 4">
    <name type="scientific">Devosia insulae DS-56</name>
    <dbReference type="NCBI Taxonomy" id="1116389"/>
    <lineage>
        <taxon>Bacteria</taxon>
        <taxon>Pseudomonadati</taxon>
        <taxon>Pseudomonadota</taxon>
        <taxon>Alphaproteobacteria</taxon>
        <taxon>Hyphomicrobiales</taxon>
        <taxon>Devosiaceae</taxon>
        <taxon>Devosia</taxon>
    </lineage>
</organism>
<gene>
    <name evidence="3" type="ORF">VW23_003225</name>
</gene>
<accession>A0A1E5XJI7</accession>
<feature type="chain" id="PRO_5009190176" description="Ig-like domain-containing protein" evidence="2">
    <location>
        <begin position="17"/>
        <end position="158"/>
    </location>
</feature>
<keyword evidence="2" id="KW-0732">Signal</keyword>